<dbReference type="EMBL" id="JAIWYP010000010">
    <property type="protein sequence ID" value="KAH3749064.1"/>
    <property type="molecule type" value="Genomic_DNA"/>
</dbReference>
<reference evidence="2" key="2">
    <citation type="submission" date="2020-11" db="EMBL/GenBank/DDBJ databases">
        <authorList>
            <person name="McCartney M.A."/>
            <person name="Auch B."/>
            <person name="Kono T."/>
            <person name="Mallez S."/>
            <person name="Becker A."/>
            <person name="Gohl D.M."/>
            <person name="Silverstein K.A.T."/>
            <person name="Koren S."/>
            <person name="Bechman K.B."/>
            <person name="Herman A."/>
            <person name="Abrahante J.E."/>
            <person name="Garbe J."/>
        </authorList>
    </citation>
    <scope>NUCLEOTIDE SEQUENCE</scope>
    <source>
        <strain evidence="2">Duluth1</strain>
        <tissue evidence="2">Whole animal</tissue>
    </source>
</reference>
<dbReference type="AlphaFoldDB" id="A0A9D4I5M4"/>
<sequence length="288" mass="33968">MFFNELTNLWTKFHEDWTINMTSRVLTWFYFIHIRKTAPPPWRPFFSTDRNYFQSRSIIRMNVLNKFHEDWTINVTSRVLTKKTAPPPDIIRTIVLTKVLKRETFPPPGGHIFQRTKTILKLNLVIIRTNVLNKFHEDWTINVTPRVLTSKTTPPPVGHVFQRTGSILELSRDIIRTNVLTNFHKDWTKNETSRVSKMFYHSHVLKKYAPPTGRYTNVLTKFYEDSTINVTSRIFELDQNIIGTKLLTKFHEVLTMQNVADERRTKGDQKKLTMSTCSEHDSDKWAAE</sequence>
<reference evidence="2" key="1">
    <citation type="journal article" date="2019" name="bioRxiv">
        <title>The Genome of the Zebra Mussel, Dreissena polymorpha: A Resource for Invasive Species Research.</title>
        <authorList>
            <person name="McCartney M.A."/>
            <person name="Auch B."/>
            <person name="Kono T."/>
            <person name="Mallez S."/>
            <person name="Zhang Y."/>
            <person name="Obille A."/>
            <person name="Becker A."/>
            <person name="Abrahante J.E."/>
            <person name="Garbe J."/>
            <person name="Badalamenti J.P."/>
            <person name="Herman A."/>
            <person name="Mangelson H."/>
            <person name="Liachko I."/>
            <person name="Sullivan S."/>
            <person name="Sone E.D."/>
            <person name="Koren S."/>
            <person name="Silverstein K.A.T."/>
            <person name="Beckman K.B."/>
            <person name="Gohl D.M."/>
        </authorList>
    </citation>
    <scope>NUCLEOTIDE SEQUENCE</scope>
    <source>
        <strain evidence="2">Duluth1</strain>
        <tissue evidence="2">Whole animal</tissue>
    </source>
</reference>
<keyword evidence="3" id="KW-1185">Reference proteome</keyword>
<gene>
    <name evidence="2" type="ORF">DPMN_183554</name>
</gene>
<protein>
    <submittedName>
        <fullName evidence="2">Uncharacterized protein</fullName>
    </submittedName>
</protein>
<proteinExistence type="predicted"/>
<feature type="region of interest" description="Disordered" evidence="1">
    <location>
        <begin position="264"/>
        <end position="288"/>
    </location>
</feature>
<dbReference type="Proteomes" id="UP000828390">
    <property type="component" value="Unassembled WGS sequence"/>
</dbReference>
<comment type="caution">
    <text evidence="2">The sequence shown here is derived from an EMBL/GenBank/DDBJ whole genome shotgun (WGS) entry which is preliminary data.</text>
</comment>
<accession>A0A9D4I5M4</accession>
<evidence type="ECO:0000313" key="3">
    <source>
        <dbReference type="Proteomes" id="UP000828390"/>
    </source>
</evidence>
<feature type="compositionally biased region" description="Basic and acidic residues" evidence="1">
    <location>
        <begin position="278"/>
        <end position="288"/>
    </location>
</feature>
<organism evidence="2 3">
    <name type="scientific">Dreissena polymorpha</name>
    <name type="common">Zebra mussel</name>
    <name type="synonym">Mytilus polymorpha</name>
    <dbReference type="NCBI Taxonomy" id="45954"/>
    <lineage>
        <taxon>Eukaryota</taxon>
        <taxon>Metazoa</taxon>
        <taxon>Spiralia</taxon>
        <taxon>Lophotrochozoa</taxon>
        <taxon>Mollusca</taxon>
        <taxon>Bivalvia</taxon>
        <taxon>Autobranchia</taxon>
        <taxon>Heteroconchia</taxon>
        <taxon>Euheterodonta</taxon>
        <taxon>Imparidentia</taxon>
        <taxon>Neoheterodontei</taxon>
        <taxon>Myida</taxon>
        <taxon>Dreissenoidea</taxon>
        <taxon>Dreissenidae</taxon>
        <taxon>Dreissena</taxon>
    </lineage>
</organism>
<evidence type="ECO:0000313" key="2">
    <source>
        <dbReference type="EMBL" id="KAH3749064.1"/>
    </source>
</evidence>
<name>A0A9D4I5M4_DREPO</name>
<evidence type="ECO:0000256" key="1">
    <source>
        <dbReference type="SAM" id="MobiDB-lite"/>
    </source>
</evidence>